<evidence type="ECO:0000256" key="1">
    <source>
        <dbReference type="SAM" id="MobiDB-lite"/>
    </source>
</evidence>
<name>A0A8V0ZBV9_CHICK</name>
<dbReference type="Proteomes" id="UP000000539">
    <property type="component" value="Chromosome 2"/>
</dbReference>
<organism evidence="2 3">
    <name type="scientific">Gallus gallus</name>
    <name type="common">Chicken</name>
    <dbReference type="NCBI Taxonomy" id="9031"/>
    <lineage>
        <taxon>Eukaryota</taxon>
        <taxon>Metazoa</taxon>
        <taxon>Chordata</taxon>
        <taxon>Craniata</taxon>
        <taxon>Vertebrata</taxon>
        <taxon>Euteleostomi</taxon>
        <taxon>Archelosauria</taxon>
        <taxon>Archosauria</taxon>
        <taxon>Dinosauria</taxon>
        <taxon>Saurischia</taxon>
        <taxon>Theropoda</taxon>
        <taxon>Coelurosauria</taxon>
        <taxon>Aves</taxon>
        <taxon>Neognathae</taxon>
        <taxon>Galloanserae</taxon>
        <taxon>Galliformes</taxon>
        <taxon>Phasianidae</taxon>
        <taxon>Phasianinae</taxon>
        <taxon>Gallus</taxon>
    </lineage>
</organism>
<reference evidence="2" key="2">
    <citation type="submission" date="2025-08" db="UniProtKB">
        <authorList>
            <consortium name="Ensembl"/>
        </authorList>
    </citation>
    <scope>IDENTIFICATION</scope>
    <source>
        <strain evidence="2">broiler</strain>
    </source>
</reference>
<dbReference type="Pfam" id="PF15124">
    <property type="entry name" value="FANCD2OS"/>
    <property type="match status" value="2"/>
</dbReference>
<gene>
    <name evidence="2" type="primary">FANCD2OS</name>
</gene>
<feature type="compositionally biased region" description="Low complexity" evidence="1">
    <location>
        <begin position="30"/>
        <end position="39"/>
    </location>
</feature>
<dbReference type="GeneTree" id="ENSGT00390000000631"/>
<accession>A0A8V0ZBV9</accession>
<reference evidence="2" key="3">
    <citation type="submission" date="2025-09" db="UniProtKB">
        <authorList>
            <consortium name="Ensembl"/>
        </authorList>
    </citation>
    <scope>IDENTIFICATION</scope>
    <source>
        <strain evidence="2">broiler</strain>
    </source>
</reference>
<protein>
    <submittedName>
        <fullName evidence="2">FANCD2 opposite strand</fullName>
    </submittedName>
</protein>
<feature type="region of interest" description="Disordered" evidence="1">
    <location>
        <begin position="1"/>
        <end position="48"/>
    </location>
</feature>
<dbReference type="InterPro" id="IPR027966">
    <property type="entry name" value="FANCD2OS"/>
</dbReference>
<evidence type="ECO:0000313" key="2">
    <source>
        <dbReference type="Ensembl" id="ENSGALP00010028162.1"/>
    </source>
</evidence>
<sequence length="200" mass="21489">METAERQITVTELLSPGAGRAAGRTGRGLLGQRLPPAGRQGPGPRGLDARWTPGTMADGYQLWAPSPLDESLSWLRGTPPPPPPAASAHPFRWAGLQAAAAGGRRGGGAALPRPQAVRLQSLDAVFERLVTAQPPRRIGALRVSERSAFCRVVDPRRWRACGLREAEARVAAAMCQQMMRAILLLYAAYKKCAFVLQHSP</sequence>
<proteinExistence type="predicted"/>
<dbReference type="PANTHER" id="PTHR31036">
    <property type="entry name" value="FANCD2 OPPOSITE STRAND PROTEIN"/>
    <property type="match status" value="1"/>
</dbReference>
<dbReference type="Ensembl" id="ENSGALT00010047560.1">
    <property type="protein sequence ID" value="ENSGALP00010028162.1"/>
    <property type="gene ID" value="ENSGALG00010019701.1"/>
</dbReference>
<evidence type="ECO:0000313" key="3">
    <source>
        <dbReference type="Proteomes" id="UP000000539"/>
    </source>
</evidence>
<keyword evidence="3" id="KW-1185">Reference proteome</keyword>
<dbReference type="AlphaFoldDB" id="A0A8V0ZBV9"/>
<reference evidence="2" key="1">
    <citation type="submission" date="2020-11" db="EMBL/GenBank/DDBJ databases">
        <title>Gallus gallus (Chicken) genome, bGalGal1, GRCg7b, maternal haplotype autosomes + Z &amp; W.</title>
        <authorList>
            <person name="Warren W."/>
            <person name="Formenti G."/>
            <person name="Fedrigo O."/>
            <person name="Haase B."/>
            <person name="Mountcastle J."/>
            <person name="Balacco J."/>
            <person name="Tracey A."/>
            <person name="Schneider V."/>
            <person name="Okimoto R."/>
            <person name="Cheng H."/>
            <person name="Hawken R."/>
            <person name="Howe K."/>
            <person name="Jarvis E.D."/>
        </authorList>
    </citation>
    <scope>NUCLEOTIDE SEQUENCE [LARGE SCALE GENOMIC DNA]</scope>
    <source>
        <strain evidence="2">Broiler</strain>
    </source>
</reference>
<dbReference type="PANTHER" id="PTHR31036:SF0">
    <property type="entry name" value="FANCD2 OPPOSITE STRAND PROTEIN"/>
    <property type="match status" value="1"/>
</dbReference>
<feature type="compositionally biased region" description="Polar residues" evidence="1">
    <location>
        <begin position="1"/>
        <end position="12"/>
    </location>
</feature>
<dbReference type="OrthoDB" id="9433753at2759"/>